<gene>
    <name evidence="1" type="ORF">ECC02_003873</name>
</gene>
<protein>
    <submittedName>
        <fullName evidence="1">Uncharacterized protein</fullName>
    </submittedName>
</protein>
<evidence type="ECO:0000313" key="2">
    <source>
        <dbReference type="Proteomes" id="UP000583944"/>
    </source>
</evidence>
<sequence length="418" mass="47068">MPLEGGGTRWWDGWLAFCLILSRAIHLISSLTCVSFVFCCFSFSCDKGGLADNRNGLRYAGNACIEGMSDTDGPRQPSESVAFVVELEQDMGRTEIEIVEKEERKNIVCRYKDAFSLLTSAEKCIHALTCCGCPNNSSWNTDSGGRAALRERWGRRSNMRPYAMDATDMQQRKQGSMAFSLSVPPLVWPWNPLRAGALQKSATQSENGFSHIARTPAAETRKRHGGLCSAASERLTCGSLSVSLRGDKQLHEDGKKRRWNSSSNLCSKAGASRSVSLAPNDLVRLQKKTVSHPLVRSQPSVGSQGFPSRRDYHSLNTQTDFPIRLPKALIDDRFRRLNTLQDLLRMELEREALEDWQVLRDEFIRLGCKPMEVKQLGRNRRCEAGDLEGRAGATVGISIWEREKRRQERRFWALELHN</sequence>
<dbReference type="VEuPathDB" id="TriTrypDB:BCY84_16167"/>
<proteinExistence type="predicted"/>
<dbReference type="Proteomes" id="UP000583944">
    <property type="component" value="Unassembled WGS sequence"/>
</dbReference>
<comment type="caution">
    <text evidence="1">The sequence shown here is derived from an EMBL/GenBank/DDBJ whole genome shotgun (WGS) entry which is preliminary data.</text>
</comment>
<organism evidence="1 2">
    <name type="scientific">Trypanosoma cruzi</name>
    <dbReference type="NCBI Taxonomy" id="5693"/>
    <lineage>
        <taxon>Eukaryota</taxon>
        <taxon>Discoba</taxon>
        <taxon>Euglenozoa</taxon>
        <taxon>Kinetoplastea</taxon>
        <taxon>Metakinetoplastina</taxon>
        <taxon>Trypanosomatida</taxon>
        <taxon>Trypanosomatidae</taxon>
        <taxon>Trypanosoma</taxon>
        <taxon>Schizotrypanum</taxon>
    </lineage>
</organism>
<dbReference type="AlphaFoldDB" id="A0A7J6Y9C6"/>
<dbReference type="VEuPathDB" id="TriTrypDB:ECC02_003873"/>
<evidence type="ECO:0000313" key="1">
    <source>
        <dbReference type="EMBL" id="KAF5223046.1"/>
    </source>
</evidence>
<dbReference type="EMBL" id="JABDHM010000022">
    <property type="protein sequence ID" value="KAF5223046.1"/>
    <property type="molecule type" value="Genomic_DNA"/>
</dbReference>
<accession>A0A7J6Y9C6</accession>
<name>A0A7J6Y9C6_TRYCR</name>
<reference evidence="1 2" key="1">
    <citation type="journal article" date="2019" name="Genome Biol. Evol.">
        <title>Nanopore Sequencing Significantly Improves Genome Assembly of the Protozoan Parasite Trypanosoma cruzi.</title>
        <authorList>
            <person name="Diaz-Viraque F."/>
            <person name="Pita S."/>
            <person name="Greif G."/>
            <person name="de Souza R.C.M."/>
            <person name="Iraola G."/>
            <person name="Robello C."/>
        </authorList>
    </citation>
    <scope>NUCLEOTIDE SEQUENCE [LARGE SCALE GENOMIC DNA]</scope>
    <source>
        <strain evidence="1 2">Berenice</strain>
    </source>
</reference>